<protein>
    <submittedName>
        <fullName evidence="2">Uncharacterized protein</fullName>
    </submittedName>
</protein>
<evidence type="ECO:0000313" key="2">
    <source>
        <dbReference type="EMBL" id="RDY59894.1"/>
    </source>
</evidence>
<dbReference type="OrthoDB" id="1396884at2"/>
<evidence type="ECO:0000256" key="1">
    <source>
        <dbReference type="SAM" id="SignalP"/>
    </source>
</evidence>
<dbReference type="RefSeq" id="WP_116184505.1">
    <property type="nucleotide sequence ID" value="NZ_QTJX01000002.1"/>
</dbReference>
<gene>
    <name evidence="2" type="ORF">DX873_11120</name>
</gene>
<reference evidence="2 3" key="1">
    <citation type="submission" date="2018-08" db="EMBL/GenBank/DDBJ databases">
        <title>Muricauda nanhaiensis sp. nov., isolated from seawater of the South China Sea.</title>
        <authorList>
            <person name="Dang Y."/>
        </authorList>
    </citation>
    <scope>NUCLEOTIDE SEQUENCE [LARGE SCALE GENOMIC DNA]</scope>
    <source>
        <strain evidence="2 3">SM1704</strain>
    </source>
</reference>
<keyword evidence="1" id="KW-0732">Signal</keyword>
<feature type="signal peptide" evidence="1">
    <location>
        <begin position="1"/>
        <end position="23"/>
    </location>
</feature>
<accession>A0A371JQW3</accession>
<proteinExistence type="predicted"/>
<name>A0A371JQW3_9FLAO</name>
<organism evidence="2 3">
    <name type="scientific">Flagellimonas nanhaiensis</name>
    <dbReference type="NCBI Taxonomy" id="2292706"/>
    <lineage>
        <taxon>Bacteria</taxon>
        <taxon>Pseudomonadati</taxon>
        <taxon>Bacteroidota</taxon>
        <taxon>Flavobacteriia</taxon>
        <taxon>Flavobacteriales</taxon>
        <taxon>Flavobacteriaceae</taxon>
        <taxon>Flagellimonas</taxon>
    </lineage>
</organism>
<keyword evidence="3" id="KW-1185">Reference proteome</keyword>
<dbReference type="AlphaFoldDB" id="A0A371JQW3"/>
<dbReference type="Proteomes" id="UP000261828">
    <property type="component" value="Unassembled WGS sequence"/>
</dbReference>
<dbReference type="EMBL" id="QTJX01000002">
    <property type="protein sequence ID" value="RDY59894.1"/>
    <property type="molecule type" value="Genomic_DNA"/>
</dbReference>
<sequence>MKNLLIPPLFFLFTICLHSQLDANSVFTLPTATLAQITAITDAQQGALAYATDTQNVYRFNGSNWSEIAASNTPNVYFGAFIISSTGNQTINGLPFQPSQISFVAHANVESYNLNSDNGVGNNNRFLPNSFGTANGFARDDSGSVVQQSIYIGGSGNSINDISRYASSSHCVGIRYGNQNGDSLGLTTASVTTFNSDGFTINVDNHSDDLVVLYQAYD</sequence>
<feature type="chain" id="PRO_5016935109" evidence="1">
    <location>
        <begin position="24"/>
        <end position="218"/>
    </location>
</feature>
<evidence type="ECO:0000313" key="3">
    <source>
        <dbReference type="Proteomes" id="UP000261828"/>
    </source>
</evidence>
<comment type="caution">
    <text evidence="2">The sequence shown here is derived from an EMBL/GenBank/DDBJ whole genome shotgun (WGS) entry which is preliminary data.</text>
</comment>